<evidence type="ECO:0000313" key="3">
    <source>
        <dbReference type="Proteomes" id="UP000601435"/>
    </source>
</evidence>
<accession>A0A813BTY4</accession>
<reference evidence="2" key="1">
    <citation type="submission" date="2021-02" db="EMBL/GenBank/DDBJ databases">
        <authorList>
            <person name="Dougan E. K."/>
            <person name="Rhodes N."/>
            <person name="Thang M."/>
            <person name="Chan C."/>
        </authorList>
    </citation>
    <scope>NUCLEOTIDE SEQUENCE</scope>
</reference>
<dbReference type="OrthoDB" id="10382053at2759"/>
<dbReference type="EMBL" id="CAJNJA010080634">
    <property type="protein sequence ID" value="CAE7928189.1"/>
    <property type="molecule type" value="Genomic_DNA"/>
</dbReference>
<proteinExistence type="predicted"/>
<evidence type="ECO:0000313" key="2">
    <source>
        <dbReference type="EMBL" id="CAE7928189.1"/>
    </source>
</evidence>
<name>A0A813BTY4_9DINO</name>
<comment type="caution">
    <text evidence="2">The sequence shown here is derived from an EMBL/GenBank/DDBJ whole genome shotgun (WGS) entry which is preliminary data.</text>
</comment>
<dbReference type="Proteomes" id="UP000601435">
    <property type="component" value="Unassembled WGS sequence"/>
</dbReference>
<evidence type="ECO:0000256" key="1">
    <source>
        <dbReference type="SAM" id="MobiDB-lite"/>
    </source>
</evidence>
<protein>
    <submittedName>
        <fullName evidence="2">Uncharacterized protein</fullName>
    </submittedName>
</protein>
<feature type="compositionally biased region" description="Polar residues" evidence="1">
    <location>
        <begin position="187"/>
        <end position="196"/>
    </location>
</feature>
<organism evidence="2 3">
    <name type="scientific">Symbiodinium necroappetens</name>
    <dbReference type="NCBI Taxonomy" id="1628268"/>
    <lineage>
        <taxon>Eukaryota</taxon>
        <taxon>Sar</taxon>
        <taxon>Alveolata</taxon>
        <taxon>Dinophyceae</taxon>
        <taxon>Suessiales</taxon>
        <taxon>Symbiodiniaceae</taxon>
        <taxon>Symbiodinium</taxon>
    </lineage>
</organism>
<gene>
    <name evidence="2" type="ORF">SNEC2469_LOCUS32191</name>
</gene>
<feature type="region of interest" description="Disordered" evidence="1">
    <location>
        <begin position="178"/>
        <end position="221"/>
    </location>
</feature>
<sequence>VKFSMQARNAKGDDGMFWGERWVRRKKDNRWPARYVMEEYVADIHVREDEDWVPEDLKSSERTWDKLAQDLADDFVKHGKLICDPFKATTCQVEVDKPEQPKGLKRFALELRGGHEAIPHYYQHDKRDAKPEFEHSSFDHPAYHEAMWPNTGRRIQGSPWTHCVTNKNGYGFWSTKTEEAGEGRQGGNSWEPQAQHSAAASSSAVKPGDAAWQWHQDDNDR</sequence>
<keyword evidence="3" id="KW-1185">Reference proteome</keyword>
<feature type="non-terminal residue" evidence="2">
    <location>
        <position position="1"/>
    </location>
</feature>
<dbReference type="AlphaFoldDB" id="A0A813BTY4"/>